<dbReference type="PROSITE" id="PS50878">
    <property type="entry name" value="RT_POL"/>
    <property type="match status" value="1"/>
</dbReference>
<dbReference type="GO" id="GO:0003964">
    <property type="term" value="F:RNA-directed DNA polymerase activity"/>
    <property type="evidence" value="ECO:0007669"/>
    <property type="project" value="UniProtKB-KW"/>
</dbReference>
<keyword evidence="2" id="KW-0695">RNA-directed DNA polymerase</keyword>
<dbReference type="PANTHER" id="PTHR33332">
    <property type="entry name" value="REVERSE TRANSCRIPTASE DOMAIN-CONTAINING PROTEIN"/>
    <property type="match status" value="1"/>
</dbReference>
<dbReference type="InterPro" id="IPR000477">
    <property type="entry name" value="RT_dom"/>
</dbReference>
<evidence type="ECO:0000313" key="3">
    <source>
        <dbReference type="Proteomes" id="UP001178508"/>
    </source>
</evidence>
<accession>A0AAV1EXA1</accession>
<dbReference type="SUPFAM" id="SSF56672">
    <property type="entry name" value="DNA/RNA polymerases"/>
    <property type="match status" value="1"/>
</dbReference>
<organism evidence="2 3">
    <name type="scientific">Xyrichtys novacula</name>
    <name type="common">Pearly razorfish</name>
    <name type="synonym">Hemipteronotus novacula</name>
    <dbReference type="NCBI Taxonomy" id="13765"/>
    <lineage>
        <taxon>Eukaryota</taxon>
        <taxon>Metazoa</taxon>
        <taxon>Chordata</taxon>
        <taxon>Craniata</taxon>
        <taxon>Vertebrata</taxon>
        <taxon>Euteleostomi</taxon>
        <taxon>Actinopterygii</taxon>
        <taxon>Neopterygii</taxon>
        <taxon>Teleostei</taxon>
        <taxon>Neoteleostei</taxon>
        <taxon>Acanthomorphata</taxon>
        <taxon>Eupercaria</taxon>
        <taxon>Labriformes</taxon>
        <taxon>Labridae</taxon>
        <taxon>Xyrichtys</taxon>
    </lineage>
</organism>
<sequence>MKVMERLVLAHLKRITDPVLDPLQFAYRANRSTEDTVNMALHFILNHLDTAGNYARILFVDFSSAFNTILPSILEHQLSLLQVPASTCKWITDFVTNRSQRVKLGKSISSSRSTSTGSPQGCVLSPLLFSLYTNTCVSLHPSVKLLKFADDTTLVGLISKGDESAYRREIERLCSWCSRNNLDLNPQKTVEMVVNFHKNTAPPPPITLGGTLVNSV</sequence>
<keyword evidence="3" id="KW-1185">Reference proteome</keyword>
<protein>
    <submittedName>
        <fullName evidence="2">Reverse transcriptase domain-containing protein</fullName>
    </submittedName>
</protein>
<dbReference type="EMBL" id="OY660866">
    <property type="protein sequence ID" value="CAJ1053467.1"/>
    <property type="molecule type" value="Genomic_DNA"/>
</dbReference>
<dbReference type="AlphaFoldDB" id="A0AAV1EXA1"/>
<dbReference type="CDD" id="cd01650">
    <property type="entry name" value="RT_nLTR_like"/>
    <property type="match status" value="1"/>
</dbReference>
<gene>
    <name evidence="2" type="ORF">XNOV1_A038920</name>
</gene>
<dbReference type="InterPro" id="IPR043502">
    <property type="entry name" value="DNA/RNA_pol_sf"/>
</dbReference>
<name>A0AAV1EXA1_XYRNO</name>
<dbReference type="Proteomes" id="UP001178508">
    <property type="component" value="Chromosome 3"/>
</dbReference>
<dbReference type="Pfam" id="PF00078">
    <property type="entry name" value="RVT_1"/>
    <property type="match status" value="1"/>
</dbReference>
<feature type="domain" description="Reverse transcriptase" evidence="1">
    <location>
        <begin position="1"/>
        <end position="212"/>
    </location>
</feature>
<evidence type="ECO:0000313" key="2">
    <source>
        <dbReference type="EMBL" id="CAJ1053467.1"/>
    </source>
</evidence>
<proteinExistence type="predicted"/>
<reference evidence="2" key="1">
    <citation type="submission" date="2023-08" db="EMBL/GenBank/DDBJ databases">
        <authorList>
            <person name="Alioto T."/>
            <person name="Alioto T."/>
            <person name="Gomez Garrido J."/>
        </authorList>
    </citation>
    <scope>NUCLEOTIDE SEQUENCE</scope>
</reference>
<keyword evidence="2" id="KW-0808">Transferase</keyword>
<evidence type="ECO:0000259" key="1">
    <source>
        <dbReference type="PROSITE" id="PS50878"/>
    </source>
</evidence>
<keyword evidence="2" id="KW-0548">Nucleotidyltransferase</keyword>